<dbReference type="InterPro" id="IPR025405">
    <property type="entry name" value="DUF4131"/>
</dbReference>
<accession>A0A377I9K2</accession>
<proteinExistence type="predicted"/>
<evidence type="ECO:0000256" key="2">
    <source>
        <dbReference type="ARBA" id="ARBA00022475"/>
    </source>
</evidence>
<name>A0A377I9K2_AVIPA</name>
<dbReference type="PANTHER" id="PTHR30619">
    <property type="entry name" value="DNA INTERNALIZATION/COMPETENCE PROTEIN COMEC/REC2"/>
    <property type="match status" value="1"/>
</dbReference>
<protein>
    <submittedName>
        <fullName evidence="8">Recombination protein 2</fullName>
    </submittedName>
</protein>
<dbReference type="InterPro" id="IPR004477">
    <property type="entry name" value="ComEC_N"/>
</dbReference>
<dbReference type="Pfam" id="PF03772">
    <property type="entry name" value="Competence"/>
    <property type="match status" value="1"/>
</dbReference>
<evidence type="ECO:0000256" key="5">
    <source>
        <dbReference type="ARBA" id="ARBA00023136"/>
    </source>
</evidence>
<comment type="subcellular location">
    <subcellularLocation>
        <location evidence="1">Cell membrane</location>
        <topology evidence="1">Multi-pass membrane protein</topology>
    </subcellularLocation>
</comment>
<dbReference type="SUPFAM" id="SSF56281">
    <property type="entry name" value="Metallo-hydrolase/oxidoreductase"/>
    <property type="match status" value="1"/>
</dbReference>
<dbReference type="Gene3D" id="3.60.15.10">
    <property type="entry name" value="Ribonuclease Z/Hydroxyacylglutathione hydrolase-like"/>
    <property type="match status" value="1"/>
</dbReference>
<feature type="transmembrane region" description="Helical" evidence="6">
    <location>
        <begin position="35"/>
        <end position="53"/>
    </location>
</feature>
<feature type="transmembrane region" description="Helical" evidence="6">
    <location>
        <begin position="425"/>
        <end position="444"/>
    </location>
</feature>
<dbReference type="InterPro" id="IPR004797">
    <property type="entry name" value="Competence_ComEC/Rec2"/>
</dbReference>
<feature type="transmembrane region" description="Helical" evidence="6">
    <location>
        <begin position="268"/>
        <end position="289"/>
    </location>
</feature>
<feature type="transmembrane region" description="Helical" evidence="6">
    <location>
        <begin position="239"/>
        <end position="261"/>
    </location>
</feature>
<evidence type="ECO:0000256" key="3">
    <source>
        <dbReference type="ARBA" id="ARBA00022692"/>
    </source>
</evidence>
<keyword evidence="2" id="KW-1003">Cell membrane</keyword>
<feature type="transmembrane region" description="Helical" evidence="6">
    <location>
        <begin position="325"/>
        <end position="358"/>
    </location>
</feature>
<feature type="domain" description="Metallo-beta-lactamase" evidence="7">
    <location>
        <begin position="577"/>
        <end position="759"/>
    </location>
</feature>
<sequence length="821" mass="92560">MNIGLRLDTLLWLVIAAGLTLLFVPQSFLLEPKQSAWLAGIAVVGCGVAYWVKHQGIAKFFAYGAIFVLCLADFHYQAQQLLQQAHAVEGLEKRIEREIRIVEVLHQQDYQTFIATAQLDETLPEQRLYMQWQRAEKVAVGQRWRAELSLRPLSSRLNEGGFDRQKWYFSKGITAYARVKSAVKISEDFSWREARLQTAFQHTQALSMQGLLLALGFGERAWLQPTHWQIYQKTNTAHLIAISGLHIGLAMLLGVGIARGIQFCLPTYWITPMFPLFIGAIIALIYAYLAGFSIPTLRALVALGLVCLVRGLRFYHTPWQYFQRVVAVLIFCQPLMVLSVSFWLSVGAVASLILWYQYVPLDLFQPRTDLVRQDRPFSLGAIIGKLILRWGVALLHLQLGLLLVFTPVQLYFFHGFSLAGMIANVFAVPLFSFFFVPLVLFAVLSNGTFSSWQGANELAEKITVFLSNWQHQWIDLSQTQSQWIGLGLCALGLSYVFGLWQVQKNHSLNRQKSIPFIQDRTLAKWKWRLNPDKIPSVLCLKKLGVVLVLIFLVNGGNLLVTHFRQPDWRLETLDVGQGLATLLVKNQRGILYDTGAAWRGGSMAELEILPYLRRQGIVLDYLILSHDDNDHAGGAEAVLRAYPNAMLITSSEKIERKTHRTFCFAGTQWQWQGLQISALSPQKVVKRAENNDSCVLLIDDGRHKVLLTGDAESQIEPQFIYKAGKIDVLQVGHHGSKTSTSEALVKTLQPSIALISSGRGNPWHFPHYAVLARLQAQQSAVLNTADFGQIRLSFSAKKPPPENISIDTARGTFSPWYRELL</sequence>
<dbReference type="Pfam" id="PF13567">
    <property type="entry name" value="DUF4131"/>
    <property type="match status" value="1"/>
</dbReference>
<evidence type="ECO:0000259" key="7">
    <source>
        <dbReference type="SMART" id="SM00849"/>
    </source>
</evidence>
<dbReference type="InterPro" id="IPR052159">
    <property type="entry name" value="Competence_DNA_uptake"/>
</dbReference>
<dbReference type="InterPro" id="IPR036866">
    <property type="entry name" value="RibonucZ/Hydroxyglut_hydro"/>
</dbReference>
<gene>
    <name evidence="8" type="primary">rec2</name>
    <name evidence="8" type="ORF">NCTC11296_01883</name>
</gene>
<evidence type="ECO:0000256" key="6">
    <source>
        <dbReference type="SAM" id="Phobius"/>
    </source>
</evidence>
<feature type="transmembrane region" description="Helical" evidence="6">
    <location>
        <begin position="543"/>
        <end position="563"/>
    </location>
</feature>
<keyword evidence="3 6" id="KW-0812">Transmembrane</keyword>
<dbReference type="GO" id="GO:0005886">
    <property type="term" value="C:plasma membrane"/>
    <property type="evidence" value="ECO:0007669"/>
    <property type="project" value="UniProtKB-SubCell"/>
</dbReference>
<evidence type="ECO:0000256" key="4">
    <source>
        <dbReference type="ARBA" id="ARBA00022989"/>
    </source>
</evidence>
<dbReference type="InterPro" id="IPR001279">
    <property type="entry name" value="Metallo-B-lactamas"/>
</dbReference>
<organism evidence="8 9">
    <name type="scientific">Avibacterium paragallinarum</name>
    <name type="common">Haemophilus gallinarum</name>
    <dbReference type="NCBI Taxonomy" id="728"/>
    <lineage>
        <taxon>Bacteria</taxon>
        <taxon>Pseudomonadati</taxon>
        <taxon>Pseudomonadota</taxon>
        <taxon>Gammaproteobacteria</taxon>
        <taxon>Pasteurellales</taxon>
        <taxon>Pasteurellaceae</taxon>
        <taxon>Avibacterium</taxon>
    </lineage>
</organism>
<dbReference type="InterPro" id="IPR035681">
    <property type="entry name" value="ComA-like_MBL"/>
</dbReference>
<dbReference type="NCBIfam" id="TIGR00360">
    <property type="entry name" value="ComEC_N-term"/>
    <property type="match status" value="1"/>
</dbReference>
<evidence type="ECO:0000313" key="9">
    <source>
        <dbReference type="Proteomes" id="UP000254465"/>
    </source>
</evidence>
<dbReference type="SMART" id="SM00849">
    <property type="entry name" value="Lactamase_B"/>
    <property type="match status" value="1"/>
</dbReference>
<keyword evidence="4 6" id="KW-1133">Transmembrane helix</keyword>
<dbReference type="AlphaFoldDB" id="A0A377I9K2"/>
<dbReference type="GO" id="GO:0030420">
    <property type="term" value="P:establishment of competence for transformation"/>
    <property type="evidence" value="ECO:0007669"/>
    <property type="project" value="InterPro"/>
</dbReference>
<dbReference type="EMBL" id="UGHK01000002">
    <property type="protein sequence ID" value="STO71966.1"/>
    <property type="molecule type" value="Genomic_DNA"/>
</dbReference>
<dbReference type="CDD" id="cd07731">
    <property type="entry name" value="ComA-like_MBL-fold"/>
    <property type="match status" value="1"/>
</dbReference>
<feature type="transmembrane region" description="Helical" evidence="6">
    <location>
        <begin position="483"/>
        <end position="502"/>
    </location>
</feature>
<reference evidence="8 9" key="1">
    <citation type="submission" date="2018-06" db="EMBL/GenBank/DDBJ databases">
        <authorList>
            <consortium name="Pathogen Informatics"/>
            <person name="Doyle S."/>
        </authorList>
    </citation>
    <scope>NUCLEOTIDE SEQUENCE [LARGE SCALE GENOMIC DNA]</scope>
    <source>
        <strain evidence="8 9">NCTC11296</strain>
    </source>
</reference>
<evidence type="ECO:0000313" key="8">
    <source>
        <dbReference type="EMBL" id="STO71966.1"/>
    </source>
</evidence>
<keyword evidence="5 6" id="KW-0472">Membrane</keyword>
<dbReference type="Proteomes" id="UP000254465">
    <property type="component" value="Unassembled WGS sequence"/>
</dbReference>
<feature type="transmembrane region" description="Helical" evidence="6">
    <location>
        <begin position="387"/>
        <end position="413"/>
    </location>
</feature>
<dbReference type="Pfam" id="PF00753">
    <property type="entry name" value="Lactamase_B"/>
    <property type="match status" value="1"/>
</dbReference>
<dbReference type="PANTHER" id="PTHR30619:SF1">
    <property type="entry name" value="RECOMBINATION PROTEIN 2"/>
    <property type="match status" value="1"/>
</dbReference>
<dbReference type="NCBIfam" id="TIGR00361">
    <property type="entry name" value="ComEC_Rec2"/>
    <property type="match status" value="1"/>
</dbReference>
<evidence type="ECO:0000256" key="1">
    <source>
        <dbReference type="ARBA" id="ARBA00004651"/>
    </source>
</evidence>
<feature type="transmembrane region" description="Helical" evidence="6">
    <location>
        <begin position="9"/>
        <end position="29"/>
    </location>
</feature>